<sequence length="239" mass="25193">MSDEQQIIDDYAERAGRHLTGPARERAKAELVDHLSDAAEAGELAEALSRLGTPEEAAAAFAESNPAPPARVDVRFVAVLIDNLPLVGVTIALLVQGLARVAEQAGGFSLAFPPYVYVKVGDVCVSSAPQGCAVAAYDAAGLLYTLGVPLALAWSIVGLGLLEAWTGTTPGKRAMKLRVVTEAGLRVNPVAGIVRRLSLLLGPFAWLDWAPVLWGDRRRLLDRLVGTKVVAAVPAGQTR</sequence>
<comment type="subcellular location">
    <subcellularLocation>
        <location evidence="1">Cell membrane</location>
        <topology evidence="1">Multi-pass membrane protein</topology>
    </subcellularLocation>
</comment>
<keyword evidence="3" id="KW-0812">Transmembrane</keyword>
<evidence type="ECO:0000256" key="3">
    <source>
        <dbReference type="ARBA" id="ARBA00022692"/>
    </source>
</evidence>
<dbReference type="GO" id="GO:0005886">
    <property type="term" value="C:plasma membrane"/>
    <property type="evidence" value="ECO:0007669"/>
    <property type="project" value="UniProtKB-SubCell"/>
</dbReference>
<reference evidence="7 8" key="1">
    <citation type="submission" date="2020-08" db="EMBL/GenBank/DDBJ databases">
        <title>Sequencing the genomes of 1000 actinobacteria strains.</title>
        <authorList>
            <person name="Klenk H.-P."/>
        </authorList>
    </citation>
    <scope>NUCLEOTIDE SEQUENCE [LARGE SCALE GENOMIC DNA]</scope>
    <source>
        <strain evidence="7 8">DSM 45507</strain>
    </source>
</reference>
<evidence type="ECO:0000256" key="2">
    <source>
        <dbReference type="ARBA" id="ARBA00022475"/>
    </source>
</evidence>
<evidence type="ECO:0000259" key="6">
    <source>
        <dbReference type="Pfam" id="PF06271"/>
    </source>
</evidence>
<keyword evidence="5" id="KW-0472">Membrane</keyword>
<evidence type="ECO:0000256" key="4">
    <source>
        <dbReference type="ARBA" id="ARBA00022989"/>
    </source>
</evidence>
<dbReference type="AlphaFoldDB" id="A0A7W9LEU6"/>
<dbReference type="PANTHER" id="PTHR36115:SF6">
    <property type="entry name" value="PROLINE-RICH ANTIGEN HOMOLOG"/>
    <property type="match status" value="1"/>
</dbReference>
<gene>
    <name evidence="7" type="ORF">HD596_007951</name>
</gene>
<evidence type="ECO:0000313" key="8">
    <source>
        <dbReference type="Proteomes" id="UP000579153"/>
    </source>
</evidence>
<keyword evidence="2" id="KW-1003">Cell membrane</keyword>
<evidence type="ECO:0000313" key="7">
    <source>
        <dbReference type="EMBL" id="MBB5781195.1"/>
    </source>
</evidence>
<proteinExistence type="predicted"/>
<dbReference type="PANTHER" id="PTHR36115">
    <property type="entry name" value="PROLINE-RICH ANTIGEN HOMOLOG-RELATED"/>
    <property type="match status" value="1"/>
</dbReference>
<dbReference type="Pfam" id="PF06271">
    <property type="entry name" value="RDD"/>
    <property type="match status" value="1"/>
</dbReference>
<organism evidence="7 8">
    <name type="scientific">Nonomuraea jabiensis</name>
    <dbReference type="NCBI Taxonomy" id="882448"/>
    <lineage>
        <taxon>Bacteria</taxon>
        <taxon>Bacillati</taxon>
        <taxon>Actinomycetota</taxon>
        <taxon>Actinomycetes</taxon>
        <taxon>Streptosporangiales</taxon>
        <taxon>Streptosporangiaceae</taxon>
        <taxon>Nonomuraea</taxon>
    </lineage>
</organism>
<dbReference type="InterPro" id="IPR010432">
    <property type="entry name" value="RDD"/>
</dbReference>
<keyword evidence="4" id="KW-1133">Transmembrane helix</keyword>
<feature type="domain" description="RDD" evidence="6">
    <location>
        <begin position="70"/>
        <end position="224"/>
    </location>
</feature>
<comment type="caution">
    <text evidence="7">The sequence shown here is derived from an EMBL/GenBank/DDBJ whole genome shotgun (WGS) entry which is preliminary data.</text>
</comment>
<keyword evidence="8" id="KW-1185">Reference proteome</keyword>
<name>A0A7W9LEU6_9ACTN</name>
<dbReference type="EMBL" id="JACHMB010000001">
    <property type="protein sequence ID" value="MBB5781195.1"/>
    <property type="molecule type" value="Genomic_DNA"/>
</dbReference>
<dbReference type="Proteomes" id="UP000579153">
    <property type="component" value="Unassembled WGS sequence"/>
</dbReference>
<evidence type="ECO:0000256" key="5">
    <source>
        <dbReference type="ARBA" id="ARBA00023136"/>
    </source>
</evidence>
<protein>
    <submittedName>
        <fullName evidence="7">Putative RDD family membrane protein YckC</fullName>
    </submittedName>
</protein>
<accession>A0A7W9LEU6</accession>
<dbReference type="RefSeq" id="WP_185074536.1">
    <property type="nucleotide sequence ID" value="NZ_JACHMB010000001.1"/>
</dbReference>
<evidence type="ECO:0000256" key="1">
    <source>
        <dbReference type="ARBA" id="ARBA00004651"/>
    </source>
</evidence>
<dbReference type="InterPro" id="IPR051791">
    <property type="entry name" value="Pra-immunoreactive"/>
</dbReference>